<keyword evidence="5" id="KW-0391">Immunity</keyword>
<dbReference type="GO" id="GO:0002474">
    <property type="term" value="P:antigen processing and presentation of peptide antigen via MHC class I"/>
    <property type="evidence" value="ECO:0007669"/>
    <property type="project" value="UniProtKB-KW"/>
</dbReference>
<dbReference type="SUPFAM" id="SSF54452">
    <property type="entry name" value="MHC antigen-recognition domain"/>
    <property type="match status" value="1"/>
</dbReference>
<comment type="similarity">
    <text evidence="10">Belongs to the MHC class I family.</text>
</comment>
<evidence type="ECO:0000256" key="3">
    <source>
        <dbReference type="ARBA" id="ARBA00022692"/>
    </source>
</evidence>
<dbReference type="GO" id="GO:0042612">
    <property type="term" value="C:MHC class I protein complex"/>
    <property type="evidence" value="ECO:0007669"/>
    <property type="project" value="UniProtKB-KW"/>
</dbReference>
<dbReference type="PANTHER" id="PTHR16675:SF242">
    <property type="entry name" value="MAJOR HISTOCOMPATIBILITY COMPLEX CLASS I-RELATED GENE PROTEIN"/>
    <property type="match status" value="1"/>
</dbReference>
<keyword evidence="9" id="KW-0325">Glycoprotein</keyword>
<evidence type="ECO:0000256" key="9">
    <source>
        <dbReference type="ARBA" id="ARBA00023180"/>
    </source>
</evidence>
<evidence type="ECO:0000313" key="13">
    <source>
        <dbReference type="Proteomes" id="UP001066276"/>
    </source>
</evidence>
<proteinExistence type="inferred from homology"/>
<keyword evidence="6" id="KW-1133">Transmembrane helix</keyword>
<dbReference type="InterPro" id="IPR011162">
    <property type="entry name" value="MHC_I/II-like_Ag-recog"/>
</dbReference>
<dbReference type="GO" id="GO:0009897">
    <property type="term" value="C:external side of plasma membrane"/>
    <property type="evidence" value="ECO:0007669"/>
    <property type="project" value="TreeGrafter"/>
</dbReference>
<evidence type="ECO:0000256" key="8">
    <source>
        <dbReference type="ARBA" id="ARBA00023157"/>
    </source>
</evidence>
<feature type="non-terminal residue" evidence="12">
    <location>
        <position position="90"/>
    </location>
</feature>
<evidence type="ECO:0000259" key="11">
    <source>
        <dbReference type="Pfam" id="PF00129"/>
    </source>
</evidence>
<keyword evidence="8" id="KW-1015">Disulfide bond</keyword>
<dbReference type="PRINTS" id="PR01638">
    <property type="entry name" value="MHCCLASSI"/>
</dbReference>
<comment type="caution">
    <text evidence="12">The sequence shown here is derived from an EMBL/GenBank/DDBJ whole genome shotgun (WGS) entry which is preliminary data.</text>
</comment>
<feature type="domain" description="MHC class I-like antigen recognition-like" evidence="11">
    <location>
        <begin position="2"/>
        <end position="87"/>
    </location>
</feature>
<reference evidence="12" key="1">
    <citation type="journal article" date="2022" name="bioRxiv">
        <title>Sequencing and chromosome-scale assembly of the giantPleurodeles waltlgenome.</title>
        <authorList>
            <person name="Brown T."/>
            <person name="Elewa A."/>
            <person name="Iarovenko S."/>
            <person name="Subramanian E."/>
            <person name="Araus A.J."/>
            <person name="Petzold A."/>
            <person name="Susuki M."/>
            <person name="Suzuki K.-i.T."/>
            <person name="Hayashi T."/>
            <person name="Toyoda A."/>
            <person name="Oliveira C."/>
            <person name="Osipova E."/>
            <person name="Leigh N.D."/>
            <person name="Simon A."/>
            <person name="Yun M.H."/>
        </authorList>
    </citation>
    <scope>NUCLEOTIDE SEQUENCE</scope>
    <source>
        <strain evidence="12">20211129_DDA</strain>
        <tissue evidence="12">Liver</tissue>
    </source>
</reference>
<dbReference type="Gene3D" id="3.30.500.10">
    <property type="entry name" value="MHC class I-like antigen recognition-like"/>
    <property type="match status" value="1"/>
</dbReference>
<dbReference type="AlphaFoldDB" id="A0AAV7R6A8"/>
<name>A0AAV7R6A8_PLEWA</name>
<evidence type="ECO:0000256" key="7">
    <source>
        <dbReference type="ARBA" id="ARBA00023136"/>
    </source>
</evidence>
<evidence type="ECO:0000256" key="6">
    <source>
        <dbReference type="ARBA" id="ARBA00022989"/>
    </source>
</evidence>
<gene>
    <name evidence="12" type="ORF">NDU88_013009</name>
</gene>
<evidence type="ECO:0000313" key="12">
    <source>
        <dbReference type="EMBL" id="KAJ1146749.1"/>
    </source>
</evidence>
<keyword evidence="4" id="KW-0732">Signal</keyword>
<dbReference type="InterPro" id="IPR011161">
    <property type="entry name" value="MHC_I-like_Ag-recog"/>
</dbReference>
<keyword evidence="7" id="KW-0472">Membrane</keyword>
<keyword evidence="3" id="KW-0812">Transmembrane</keyword>
<evidence type="ECO:0000256" key="2">
    <source>
        <dbReference type="ARBA" id="ARBA00022451"/>
    </source>
</evidence>
<organism evidence="12 13">
    <name type="scientific">Pleurodeles waltl</name>
    <name type="common">Iberian ribbed newt</name>
    <dbReference type="NCBI Taxonomy" id="8319"/>
    <lineage>
        <taxon>Eukaryota</taxon>
        <taxon>Metazoa</taxon>
        <taxon>Chordata</taxon>
        <taxon>Craniata</taxon>
        <taxon>Vertebrata</taxon>
        <taxon>Euteleostomi</taxon>
        <taxon>Amphibia</taxon>
        <taxon>Batrachia</taxon>
        <taxon>Caudata</taxon>
        <taxon>Salamandroidea</taxon>
        <taxon>Salamandridae</taxon>
        <taxon>Pleurodelinae</taxon>
        <taxon>Pleurodeles</taxon>
    </lineage>
</organism>
<dbReference type="EMBL" id="JANPWB010000010">
    <property type="protein sequence ID" value="KAJ1146749.1"/>
    <property type="molecule type" value="Genomic_DNA"/>
</dbReference>
<protein>
    <recommendedName>
        <fullName evidence="11">MHC class I-like antigen recognition-like domain-containing protein</fullName>
    </recommendedName>
</protein>
<keyword evidence="13" id="KW-1185">Reference proteome</keyword>
<evidence type="ECO:0000256" key="4">
    <source>
        <dbReference type="ARBA" id="ARBA00022729"/>
    </source>
</evidence>
<feature type="non-terminal residue" evidence="12">
    <location>
        <position position="1"/>
    </location>
</feature>
<keyword evidence="2" id="KW-0490">MHC I</keyword>
<dbReference type="Pfam" id="PF00129">
    <property type="entry name" value="MHC_I"/>
    <property type="match status" value="1"/>
</dbReference>
<dbReference type="GO" id="GO:0006955">
    <property type="term" value="P:immune response"/>
    <property type="evidence" value="ECO:0007669"/>
    <property type="project" value="TreeGrafter"/>
</dbReference>
<comment type="subcellular location">
    <subcellularLocation>
        <location evidence="1">Membrane</location>
        <topology evidence="1">Single-pass type I membrane protein</topology>
    </subcellularLocation>
</comment>
<dbReference type="InterPro" id="IPR037055">
    <property type="entry name" value="MHC_I-like_Ag-recog_sf"/>
</dbReference>
<dbReference type="InterPro" id="IPR050208">
    <property type="entry name" value="MHC_class-I_related"/>
</dbReference>
<evidence type="ECO:0000256" key="5">
    <source>
        <dbReference type="ARBA" id="ARBA00022859"/>
    </source>
</evidence>
<evidence type="ECO:0000256" key="10">
    <source>
        <dbReference type="RuleBase" id="RU004439"/>
    </source>
</evidence>
<evidence type="ECO:0000256" key="1">
    <source>
        <dbReference type="ARBA" id="ARBA00004479"/>
    </source>
</evidence>
<dbReference type="InterPro" id="IPR001039">
    <property type="entry name" value="MHC_I_a_a1/a2"/>
</dbReference>
<accession>A0AAV7R6A8</accession>
<dbReference type="PANTHER" id="PTHR16675">
    <property type="entry name" value="MHC CLASS I-RELATED"/>
    <property type="match status" value="1"/>
</dbReference>
<sequence>LHLLQVMYGCELQDDGSLGGFLQYAFDGHDFISLDKDRLTWTAAMDAAKITQDRWNSERVIAHQWKDYLEGRCIEYLKAYLKLGDDRLQR</sequence>
<dbReference type="Proteomes" id="UP001066276">
    <property type="component" value="Chromosome 6"/>
</dbReference>
<dbReference type="GO" id="GO:0005615">
    <property type="term" value="C:extracellular space"/>
    <property type="evidence" value="ECO:0007669"/>
    <property type="project" value="TreeGrafter"/>
</dbReference>